<dbReference type="AlphaFoldDB" id="A0A9Q2NR14"/>
<dbReference type="Proteomes" id="UP000755667">
    <property type="component" value="Unassembled WGS sequence"/>
</dbReference>
<dbReference type="OrthoDB" id="7837475at2"/>
<dbReference type="RefSeq" id="WP_085631693.1">
    <property type="nucleotide sequence ID" value="NZ_JAFBWU010000004.1"/>
</dbReference>
<name>A0A9Q2NR14_9RHOB</name>
<comment type="caution">
    <text evidence="1">The sequence shown here is derived from an EMBL/GenBank/DDBJ whole genome shotgun (WGS) entry which is preliminary data.</text>
</comment>
<proteinExistence type="predicted"/>
<dbReference type="Proteomes" id="UP000809440">
    <property type="component" value="Unassembled WGS sequence"/>
</dbReference>
<protein>
    <submittedName>
        <fullName evidence="1">Uncharacterized protein</fullName>
    </submittedName>
</protein>
<keyword evidence="4" id="KW-1185">Reference proteome</keyword>
<evidence type="ECO:0000313" key="3">
    <source>
        <dbReference type="Proteomes" id="UP000755667"/>
    </source>
</evidence>
<dbReference type="EMBL" id="JAFBXF010000004">
    <property type="protein sequence ID" value="MBM2416687.1"/>
    <property type="molecule type" value="Genomic_DNA"/>
</dbReference>
<evidence type="ECO:0000313" key="2">
    <source>
        <dbReference type="EMBL" id="MBM2416687.1"/>
    </source>
</evidence>
<organism evidence="1 3">
    <name type="scientific">Marivita cryptomonadis</name>
    <dbReference type="NCBI Taxonomy" id="505252"/>
    <lineage>
        <taxon>Bacteria</taxon>
        <taxon>Pseudomonadati</taxon>
        <taxon>Pseudomonadota</taxon>
        <taxon>Alphaproteobacteria</taxon>
        <taxon>Rhodobacterales</taxon>
        <taxon>Roseobacteraceae</taxon>
        <taxon>Marivita</taxon>
    </lineage>
</organism>
<evidence type="ECO:0000313" key="4">
    <source>
        <dbReference type="Proteomes" id="UP000809440"/>
    </source>
</evidence>
<accession>A0A9Q2NR14</accession>
<dbReference type="EMBL" id="JAFBXE010000004">
    <property type="protein sequence ID" value="MBM2412019.1"/>
    <property type="molecule type" value="Genomic_DNA"/>
</dbReference>
<sequence length="191" mass="20038">MTGENSTTNAAVTVAAFSVEYAIEGRISMAGGLSRGGAAGLVVQPVVWAVTGNGPDAADAFIYGVGAAGAMAGWILAVPASVTGIIKAAVDDYVGGLVAEAKQDEPEAVRGGIYGTDDYGFWSANNHITAMTIASYGGVAWQHRNGAYLFIKDASDTLVCDYHPRSYQRIYRPVIPLRRNGDRVAWTSADF</sequence>
<dbReference type="GeneID" id="62642272"/>
<evidence type="ECO:0000313" key="1">
    <source>
        <dbReference type="EMBL" id="MBM2412019.1"/>
    </source>
</evidence>
<reference evidence="1 4" key="1">
    <citation type="submission" date="2021-01" db="EMBL/GenBank/DDBJ databases">
        <title>Diatom-associated Roseobacters Show Island Model of Population Structure.</title>
        <authorList>
            <person name="Qu L."/>
            <person name="Feng X."/>
            <person name="Chen Y."/>
            <person name="Li L."/>
            <person name="Wang X."/>
            <person name="Hu Z."/>
            <person name="Wang H."/>
            <person name="Luo H."/>
        </authorList>
    </citation>
    <scope>NUCLEOTIDE SEQUENCE</scope>
    <source>
        <strain evidence="2 4">CC28-63</strain>
        <strain evidence="1">CC28-69</strain>
    </source>
</reference>
<gene>
    <name evidence="1" type="ORF">JQX41_06895</name>
    <name evidence="2" type="ORF">JQX48_06900</name>
</gene>